<feature type="region of interest" description="Disordered" evidence="1">
    <location>
        <begin position="74"/>
        <end position="109"/>
    </location>
</feature>
<accession>A0AA88HLZ8</accession>
<dbReference type="AlphaFoldDB" id="A0AA88HLZ8"/>
<protein>
    <submittedName>
        <fullName evidence="2">Uncharacterized protein</fullName>
    </submittedName>
</protein>
<organism evidence="2 3">
    <name type="scientific">Artemia franciscana</name>
    <name type="common">Brine shrimp</name>
    <name type="synonym">Artemia sanfranciscana</name>
    <dbReference type="NCBI Taxonomy" id="6661"/>
    <lineage>
        <taxon>Eukaryota</taxon>
        <taxon>Metazoa</taxon>
        <taxon>Ecdysozoa</taxon>
        <taxon>Arthropoda</taxon>
        <taxon>Crustacea</taxon>
        <taxon>Branchiopoda</taxon>
        <taxon>Anostraca</taxon>
        <taxon>Artemiidae</taxon>
        <taxon>Artemia</taxon>
    </lineage>
</organism>
<evidence type="ECO:0000313" key="2">
    <source>
        <dbReference type="EMBL" id="KAK2707972.1"/>
    </source>
</evidence>
<dbReference type="Proteomes" id="UP001187531">
    <property type="component" value="Unassembled WGS sequence"/>
</dbReference>
<sequence>MYAQLYKLVPKDVVEVPKGDISQSTSKQIPCNHTSVVNKPLVLSLNASNETEDLPEGEKEALLLLDRALADHSGGSISSEEVFEESDKNSGSSGSPYLRSKPRSSPRCGVSSLIETKSKDFPFNFIRNRENKLVRSQSDSEPVCHSSAVKPFNSYVKVLSKATDL</sequence>
<gene>
    <name evidence="2" type="ORF">QYM36_015600</name>
</gene>
<name>A0AA88HLZ8_ARTSF</name>
<evidence type="ECO:0000256" key="1">
    <source>
        <dbReference type="SAM" id="MobiDB-lite"/>
    </source>
</evidence>
<evidence type="ECO:0000313" key="3">
    <source>
        <dbReference type="Proteomes" id="UP001187531"/>
    </source>
</evidence>
<dbReference type="EMBL" id="JAVRJZ010000019">
    <property type="protein sequence ID" value="KAK2707972.1"/>
    <property type="molecule type" value="Genomic_DNA"/>
</dbReference>
<proteinExistence type="predicted"/>
<reference evidence="2" key="1">
    <citation type="submission" date="2023-07" db="EMBL/GenBank/DDBJ databases">
        <title>Chromosome-level genome assembly of Artemia franciscana.</title>
        <authorList>
            <person name="Jo E."/>
        </authorList>
    </citation>
    <scope>NUCLEOTIDE SEQUENCE</scope>
    <source>
        <tissue evidence="2">Whole body</tissue>
    </source>
</reference>
<keyword evidence="3" id="KW-1185">Reference proteome</keyword>
<comment type="caution">
    <text evidence="2">The sequence shown here is derived from an EMBL/GenBank/DDBJ whole genome shotgun (WGS) entry which is preliminary data.</text>
</comment>